<keyword evidence="2" id="KW-0808">Transferase</keyword>
<dbReference type="Gene3D" id="3.40.50.2000">
    <property type="entry name" value="Glycogen Phosphorylase B"/>
    <property type="match status" value="2"/>
</dbReference>
<dbReference type="RefSeq" id="WP_243799098.1">
    <property type="nucleotide sequence ID" value="NZ_JALHAT010000010.1"/>
</dbReference>
<dbReference type="Proteomes" id="UP001162802">
    <property type="component" value="Unassembled WGS sequence"/>
</dbReference>
<evidence type="ECO:0000313" key="3">
    <source>
        <dbReference type="EMBL" id="MCJ1960701.1"/>
    </source>
</evidence>
<dbReference type="PANTHER" id="PTHR12526:SF510">
    <property type="entry name" value="D-INOSITOL 3-PHOSPHATE GLYCOSYLTRANSFERASE"/>
    <property type="match status" value="1"/>
</dbReference>
<keyword evidence="1" id="KW-0328">Glycosyltransferase</keyword>
<protein>
    <submittedName>
        <fullName evidence="3">Glycosyltransferase family 4 protein</fullName>
    </submittedName>
</protein>
<dbReference type="PANTHER" id="PTHR12526">
    <property type="entry name" value="GLYCOSYLTRANSFERASE"/>
    <property type="match status" value="1"/>
</dbReference>
<keyword evidence="4" id="KW-1185">Reference proteome</keyword>
<gene>
    <name evidence="3" type="ORF">MTR65_08420</name>
</gene>
<evidence type="ECO:0000256" key="2">
    <source>
        <dbReference type="ARBA" id="ARBA00022679"/>
    </source>
</evidence>
<proteinExistence type="predicted"/>
<reference evidence="3" key="1">
    <citation type="submission" date="2022-03" db="EMBL/GenBank/DDBJ databases">
        <title>Identification of a novel bacterium isolated from mangrove sediments.</title>
        <authorList>
            <person name="Pan X."/>
        </authorList>
    </citation>
    <scope>NUCLEOTIDE SEQUENCE</scope>
    <source>
        <strain evidence="3">B2637</strain>
    </source>
</reference>
<accession>A0ABT0AC09</accession>
<evidence type="ECO:0000256" key="1">
    <source>
        <dbReference type="ARBA" id="ARBA00022676"/>
    </source>
</evidence>
<dbReference type="CDD" id="cd03801">
    <property type="entry name" value="GT4_PimA-like"/>
    <property type="match status" value="1"/>
</dbReference>
<comment type="caution">
    <text evidence="3">The sequence shown here is derived from an EMBL/GenBank/DDBJ whole genome shotgun (WGS) entry which is preliminary data.</text>
</comment>
<organism evidence="3 4">
    <name type="scientific">Novosphingobium mangrovi</name>
    <name type="common">ex Hu et al. 2023</name>
    <dbReference type="NCBI Taxonomy" id="2930094"/>
    <lineage>
        <taxon>Bacteria</taxon>
        <taxon>Pseudomonadati</taxon>
        <taxon>Pseudomonadota</taxon>
        <taxon>Alphaproteobacteria</taxon>
        <taxon>Sphingomonadales</taxon>
        <taxon>Sphingomonadaceae</taxon>
        <taxon>Novosphingobium</taxon>
    </lineage>
</organism>
<evidence type="ECO:0000313" key="4">
    <source>
        <dbReference type="Proteomes" id="UP001162802"/>
    </source>
</evidence>
<name>A0ABT0AC09_9SPHN</name>
<dbReference type="Pfam" id="PF13692">
    <property type="entry name" value="Glyco_trans_1_4"/>
    <property type="match status" value="1"/>
</dbReference>
<dbReference type="SUPFAM" id="SSF53756">
    <property type="entry name" value="UDP-Glycosyltransferase/glycogen phosphorylase"/>
    <property type="match status" value="1"/>
</dbReference>
<sequence length="399" mass="42871">MSGLAGTQLASAPPVGRARAQGRPLTICFPFSGDELGGSHMSVRGLLEQLDPSRYHALIVPERPGGDIAEFFASWPQAADPAPPRQSLVPGARIGPAKALGALAGVRARSRFLQARGVDIVHSNDGRSHAAWALAARLAGSRLLWHHRGDPSARGLRYVAPLLADRILTVSRFSLPAQGSRAAQRAQVVHSPFDTQVEASRETMRARILEHIGAPANAVLCGYFGNFIERKRPLGFLDTVEELGRLVDRPVHGLLFGDPRNTEYGELLPERAARIGGNARGHMMGFRSPGHAWLAGCDVLLVPAAREPLGRTLVEAMLVKTPVVATRSGGNPEALEGDCGILCDLDDPVGMARAVARLLAEPEQRQAMCLRAQVVARARFSREHHAEQVASVYTELAMS</sequence>
<dbReference type="EMBL" id="JALHAT010000010">
    <property type="protein sequence ID" value="MCJ1960701.1"/>
    <property type="molecule type" value="Genomic_DNA"/>
</dbReference>